<dbReference type="OrthoDB" id="3270420at2759"/>
<comment type="caution">
    <text evidence="1">The sequence shown here is derived from an EMBL/GenBank/DDBJ whole genome shotgun (WGS) entry which is preliminary data.</text>
</comment>
<dbReference type="Proteomes" id="UP000759537">
    <property type="component" value="Unassembled WGS sequence"/>
</dbReference>
<gene>
    <name evidence="1" type="ORF">DFH94DRAFT_736700</name>
</gene>
<name>A0A9P5T9Q8_9AGAM</name>
<accession>A0A9P5T9Q8</accession>
<reference evidence="1" key="2">
    <citation type="journal article" date="2020" name="Nat. Commun.">
        <title>Large-scale genome sequencing of mycorrhizal fungi provides insights into the early evolution of symbiotic traits.</title>
        <authorList>
            <person name="Miyauchi S."/>
            <person name="Kiss E."/>
            <person name="Kuo A."/>
            <person name="Drula E."/>
            <person name="Kohler A."/>
            <person name="Sanchez-Garcia M."/>
            <person name="Morin E."/>
            <person name="Andreopoulos B."/>
            <person name="Barry K.W."/>
            <person name="Bonito G."/>
            <person name="Buee M."/>
            <person name="Carver A."/>
            <person name="Chen C."/>
            <person name="Cichocki N."/>
            <person name="Clum A."/>
            <person name="Culley D."/>
            <person name="Crous P.W."/>
            <person name="Fauchery L."/>
            <person name="Girlanda M."/>
            <person name="Hayes R.D."/>
            <person name="Keri Z."/>
            <person name="LaButti K."/>
            <person name="Lipzen A."/>
            <person name="Lombard V."/>
            <person name="Magnuson J."/>
            <person name="Maillard F."/>
            <person name="Murat C."/>
            <person name="Nolan M."/>
            <person name="Ohm R.A."/>
            <person name="Pangilinan J."/>
            <person name="Pereira M.F."/>
            <person name="Perotto S."/>
            <person name="Peter M."/>
            <person name="Pfister S."/>
            <person name="Riley R."/>
            <person name="Sitrit Y."/>
            <person name="Stielow J.B."/>
            <person name="Szollosi G."/>
            <person name="Zifcakova L."/>
            <person name="Stursova M."/>
            <person name="Spatafora J.W."/>
            <person name="Tedersoo L."/>
            <person name="Vaario L.M."/>
            <person name="Yamada A."/>
            <person name="Yan M."/>
            <person name="Wang P."/>
            <person name="Xu J."/>
            <person name="Bruns T."/>
            <person name="Baldrian P."/>
            <person name="Vilgalys R."/>
            <person name="Dunand C."/>
            <person name="Henrissat B."/>
            <person name="Grigoriev I.V."/>
            <person name="Hibbett D."/>
            <person name="Nagy L.G."/>
            <person name="Martin F.M."/>
        </authorList>
    </citation>
    <scope>NUCLEOTIDE SEQUENCE</scope>
    <source>
        <strain evidence="1">Prilba</strain>
    </source>
</reference>
<organism evidence="1 2">
    <name type="scientific">Russula ochroleuca</name>
    <dbReference type="NCBI Taxonomy" id="152965"/>
    <lineage>
        <taxon>Eukaryota</taxon>
        <taxon>Fungi</taxon>
        <taxon>Dikarya</taxon>
        <taxon>Basidiomycota</taxon>
        <taxon>Agaricomycotina</taxon>
        <taxon>Agaricomycetes</taxon>
        <taxon>Russulales</taxon>
        <taxon>Russulaceae</taxon>
        <taxon>Russula</taxon>
    </lineage>
</organism>
<sequence length="93" mass="10495">MTAAAVASSPASRRLRATNHEYTPFLRAGVPVTYGAAQRGDPSEDRSQVDGLHGEDAVAFGRWPWRALNRQWWRWQLESTLRCCCSDESDNDE</sequence>
<evidence type="ECO:0000313" key="1">
    <source>
        <dbReference type="EMBL" id="KAF8480893.1"/>
    </source>
</evidence>
<evidence type="ECO:0000313" key="2">
    <source>
        <dbReference type="Proteomes" id="UP000759537"/>
    </source>
</evidence>
<reference evidence="1" key="1">
    <citation type="submission" date="2019-10" db="EMBL/GenBank/DDBJ databases">
        <authorList>
            <consortium name="DOE Joint Genome Institute"/>
            <person name="Kuo A."/>
            <person name="Miyauchi S."/>
            <person name="Kiss E."/>
            <person name="Drula E."/>
            <person name="Kohler A."/>
            <person name="Sanchez-Garcia M."/>
            <person name="Andreopoulos B."/>
            <person name="Barry K.W."/>
            <person name="Bonito G."/>
            <person name="Buee M."/>
            <person name="Carver A."/>
            <person name="Chen C."/>
            <person name="Cichocki N."/>
            <person name="Clum A."/>
            <person name="Culley D."/>
            <person name="Crous P.W."/>
            <person name="Fauchery L."/>
            <person name="Girlanda M."/>
            <person name="Hayes R."/>
            <person name="Keri Z."/>
            <person name="LaButti K."/>
            <person name="Lipzen A."/>
            <person name="Lombard V."/>
            <person name="Magnuson J."/>
            <person name="Maillard F."/>
            <person name="Morin E."/>
            <person name="Murat C."/>
            <person name="Nolan M."/>
            <person name="Ohm R."/>
            <person name="Pangilinan J."/>
            <person name="Pereira M."/>
            <person name="Perotto S."/>
            <person name="Peter M."/>
            <person name="Riley R."/>
            <person name="Sitrit Y."/>
            <person name="Stielow B."/>
            <person name="Szollosi G."/>
            <person name="Zifcakova L."/>
            <person name="Stursova M."/>
            <person name="Spatafora J.W."/>
            <person name="Tedersoo L."/>
            <person name="Vaario L.-M."/>
            <person name="Yamada A."/>
            <person name="Yan M."/>
            <person name="Wang P."/>
            <person name="Xu J."/>
            <person name="Bruns T."/>
            <person name="Baldrian P."/>
            <person name="Vilgalys R."/>
            <person name="Henrissat B."/>
            <person name="Grigoriev I.V."/>
            <person name="Hibbett D."/>
            <person name="Nagy L.G."/>
            <person name="Martin F.M."/>
        </authorList>
    </citation>
    <scope>NUCLEOTIDE SEQUENCE</scope>
    <source>
        <strain evidence="1">Prilba</strain>
    </source>
</reference>
<dbReference type="EMBL" id="WHVB01000007">
    <property type="protein sequence ID" value="KAF8480893.1"/>
    <property type="molecule type" value="Genomic_DNA"/>
</dbReference>
<dbReference type="AlphaFoldDB" id="A0A9P5T9Q8"/>
<proteinExistence type="predicted"/>
<protein>
    <submittedName>
        <fullName evidence="1">Uncharacterized protein</fullName>
    </submittedName>
</protein>
<keyword evidence="2" id="KW-1185">Reference proteome</keyword>